<reference evidence="4" key="1">
    <citation type="journal article" date="2014" name="Int. J. Syst. Evol. Microbiol.">
        <title>Complete genome sequence of Corynebacterium casei LMG S-19264T (=DSM 44701T), isolated from a smear-ripened cheese.</title>
        <authorList>
            <consortium name="US DOE Joint Genome Institute (JGI-PGF)"/>
            <person name="Walter F."/>
            <person name="Albersmeier A."/>
            <person name="Kalinowski J."/>
            <person name="Ruckert C."/>
        </authorList>
    </citation>
    <scope>NUCLEOTIDE SEQUENCE</scope>
    <source>
        <strain evidence="4">CGMCC 1.12187</strain>
    </source>
</reference>
<organism evidence="4 5">
    <name type="scientific">Kocuria dechangensis</name>
    <dbReference type="NCBI Taxonomy" id="1176249"/>
    <lineage>
        <taxon>Bacteria</taxon>
        <taxon>Bacillati</taxon>
        <taxon>Actinomycetota</taxon>
        <taxon>Actinomycetes</taxon>
        <taxon>Micrococcales</taxon>
        <taxon>Micrococcaceae</taxon>
        <taxon>Kocuria</taxon>
    </lineage>
</organism>
<keyword evidence="5" id="KW-1185">Reference proteome</keyword>
<feature type="signal peptide" evidence="2">
    <location>
        <begin position="1"/>
        <end position="26"/>
    </location>
</feature>
<feature type="region of interest" description="Disordered" evidence="1">
    <location>
        <begin position="76"/>
        <end position="107"/>
    </location>
</feature>
<evidence type="ECO:0000313" key="4">
    <source>
        <dbReference type="EMBL" id="GGG72024.1"/>
    </source>
</evidence>
<sequence>MRKSAAGAALVAAVGFSALTAAPASALSFPLFETCDAAAAAGVYNIPAGDPRYTPELDSDADGTACENPDYAYVPLPPVGDVPTDPQVEQMPVGGADTGVAMSPEKSSTGTAALGLAGIAAVAGAVVITRRRSACA</sequence>
<evidence type="ECO:0000256" key="1">
    <source>
        <dbReference type="SAM" id="MobiDB-lite"/>
    </source>
</evidence>
<proteinExistence type="predicted"/>
<dbReference type="Proteomes" id="UP000638848">
    <property type="component" value="Unassembled WGS sequence"/>
</dbReference>
<accession>A0A917H955</accession>
<dbReference type="AlphaFoldDB" id="A0A917H955"/>
<feature type="domain" description="Excalibur calcium-binding" evidence="3">
    <location>
        <begin position="31"/>
        <end position="67"/>
    </location>
</feature>
<keyword evidence="2" id="KW-0732">Signal</keyword>
<dbReference type="RefSeq" id="WP_229742019.1">
    <property type="nucleotide sequence ID" value="NZ_BMEQ01000052.1"/>
</dbReference>
<dbReference type="EMBL" id="BMEQ01000052">
    <property type="protein sequence ID" value="GGG72024.1"/>
    <property type="molecule type" value="Genomic_DNA"/>
</dbReference>
<feature type="chain" id="PRO_5036882275" description="Excalibur calcium-binding domain-containing protein" evidence="2">
    <location>
        <begin position="27"/>
        <end position="136"/>
    </location>
</feature>
<dbReference type="InterPro" id="IPR008613">
    <property type="entry name" value="Excalibur_Ca-bd_domain"/>
</dbReference>
<evidence type="ECO:0000259" key="3">
    <source>
        <dbReference type="SMART" id="SM00894"/>
    </source>
</evidence>
<dbReference type="SMART" id="SM00894">
    <property type="entry name" value="Excalibur"/>
    <property type="match status" value="1"/>
</dbReference>
<dbReference type="Pfam" id="PF05901">
    <property type="entry name" value="Excalibur"/>
    <property type="match status" value="1"/>
</dbReference>
<evidence type="ECO:0000313" key="5">
    <source>
        <dbReference type="Proteomes" id="UP000638848"/>
    </source>
</evidence>
<reference evidence="4" key="2">
    <citation type="submission" date="2020-09" db="EMBL/GenBank/DDBJ databases">
        <authorList>
            <person name="Sun Q."/>
            <person name="Zhou Y."/>
        </authorList>
    </citation>
    <scope>NUCLEOTIDE SEQUENCE</scope>
    <source>
        <strain evidence="4">CGMCC 1.12187</strain>
    </source>
</reference>
<protein>
    <recommendedName>
        <fullName evidence="3">Excalibur calcium-binding domain-containing protein</fullName>
    </recommendedName>
</protein>
<gene>
    <name evidence="4" type="ORF">GCM10011374_40960</name>
</gene>
<name>A0A917H955_9MICC</name>
<evidence type="ECO:0000256" key="2">
    <source>
        <dbReference type="SAM" id="SignalP"/>
    </source>
</evidence>
<comment type="caution">
    <text evidence="4">The sequence shown here is derived from an EMBL/GenBank/DDBJ whole genome shotgun (WGS) entry which is preliminary data.</text>
</comment>